<keyword evidence="5 12" id="KW-0732">Signal</keyword>
<evidence type="ECO:0000256" key="11">
    <source>
        <dbReference type="ARBA" id="ARBA00093666"/>
    </source>
</evidence>
<keyword evidence="4" id="KW-0479">Metal-binding</keyword>
<evidence type="ECO:0000256" key="6">
    <source>
        <dbReference type="ARBA" id="ARBA00022801"/>
    </source>
</evidence>
<evidence type="ECO:0000256" key="7">
    <source>
        <dbReference type="ARBA" id="ARBA00022833"/>
    </source>
</evidence>
<reference evidence="13" key="1">
    <citation type="submission" date="2021-10" db="EMBL/GenBank/DDBJ databases">
        <title>Roseicella aerolatum sp. nov., isolated from aerosols of e-waste dismantling site.</title>
        <authorList>
            <person name="Qin T."/>
        </authorList>
    </citation>
    <scope>NUCLEOTIDE SEQUENCE</scope>
    <source>
        <strain evidence="13">GB24</strain>
    </source>
</reference>
<keyword evidence="3" id="KW-0645">Protease</keyword>
<dbReference type="SUPFAM" id="SSF55166">
    <property type="entry name" value="Hedgehog/DD-peptidase"/>
    <property type="match status" value="1"/>
</dbReference>
<evidence type="ECO:0000256" key="1">
    <source>
        <dbReference type="ARBA" id="ARBA00001947"/>
    </source>
</evidence>
<protein>
    <recommendedName>
        <fullName evidence="11">Murein endopeptidase K</fullName>
    </recommendedName>
</protein>
<evidence type="ECO:0000256" key="10">
    <source>
        <dbReference type="ARBA" id="ARBA00093448"/>
    </source>
</evidence>
<comment type="pathway">
    <text evidence="2">Cell wall biogenesis; cell wall polysaccharide biosynthesis.</text>
</comment>
<keyword evidence="14" id="KW-1185">Reference proteome</keyword>
<feature type="chain" id="PRO_5040929016" description="Murein endopeptidase K" evidence="12">
    <location>
        <begin position="24"/>
        <end position="203"/>
    </location>
</feature>
<dbReference type="InterPro" id="IPR009045">
    <property type="entry name" value="Zn_M74/Hedgehog-like"/>
</dbReference>
<evidence type="ECO:0000256" key="4">
    <source>
        <dbReference type="ARBA" id="ARBA00022723"/>
    </source>
</evidence>
<accession>A0A9X1IH75</accession>
<dbReference type="GO" id="GO:0071555">
    <property type="term" value="P:cell wall organization"/>
    <property type="evidence" value="ECO:0007669"/>
    <property type="project" value="UniProtKB-KW"/>
</dbReference>
<keyword evidence="8" id="KW-0482">Metalloprotease</keyword>
<evidence type="ECO:0000256" key="2">
    <source>
        <dbReference type="ARBA" id="ARBA00004776"/>
    </source>
</evidence>
<evidence type="ECO:0000256" key="8">
    <source>
        <dbReference type="ARBA" id="ARBA00023049"/>
    </source>
</evidence>
<dbReference type="GO" id="GO:0046872">
    <property type="term" value="F:metal ion binding"/>
    <property type="evidence" value="ECO:0007669"/>
    <property type="project" value="UniProtKB-KW"/>
</dbReference>
<dbReference type="GO" id="GO:0008237">
    <property type="term" value="F:metallopeptidase activity"/>
    <property type="evidence" value="ECO:0007669"/>
    <property type="project" value="UniProtKB-KW"/>
</dbReference>
<evidence type="ECO:0000313" key="14">
    <source>
        <dbReference type="Proteomes" id="UP001139311"/>
    </source>
</evidence>
<dbReference type="PANTHER" id="PTHR37425:SF1">
    <property type="entry name" value="OUTER MEMBRANE PROTEIN"/>
    <property type="match status" value="1"/>
</dbReference>
<comment type="caution">
    <text evidence="13">The sequence shown here is derived from an EMBL/GenBank/DDBJ whole genome shotgun (WGS) entry which is preliminary data.</text>
</comment>
<evidence type="ECO:0000256" key="3">
    <source>
        <dbReference type="ARBA" id="ARBA00022670"/>
    </source>
</evidence>
<dbReference type="InterPro" id="IPR010275">
    <property type="entry name" value="MepK"/>
</dbReference>
<dbReference type="PANTHER" id="PTHR37425">
    <property type="match status" value="1"/>
</dbReference>
<comment type="similarity">
    <text evidence="10">Belongs to the peptidase M15 family.</text>
</comment>
<dbReference type="RefSeq" id="WP_226611704.1">
    <property type="nucleotide sequence ID" value="NZ_JAJAQI010000037.1"/>
</dbReference>
<dbReference type="Gene3D" id="3.30.1380.10">
    <property type="match status" value="1"/>
</dbReference>
<dbReference type="GO" id="GO:0006508">
    <property type="term" value="P:proteolysis"/>
    <property type="evidence" value="ECO:0007669"/>
    <property type="project" value="UniProtKB-KW"/>
</dbReference>
<keyword evidence="7" id="KW-0862">Zinc</keyword>
<keyword evidence="9" id="KW-0961">Cell wall biogenesis/degradation</keyword>
<evidence type="ECO:0000256" key="5">
    <source>
        <dbReference type="ARBA" id="ARBA00022729"/>
    </source>
</evidence>
<evidence type="ECO:0000313" key="13">
    <source>
        <dbReference type="EMBL" id="MCB4824131.1"/>
    </source>
</evidence>
<dbReference type="AlphaFoldDB" id="A0A9X1IH75"/>
<proteinExistence type="inferred from homology"/>
<organism evidence="13 14">
    <name type="scientific">Roseicella aerolata</name>
    <dbReference type="NCBI Taxonomy" id="2883479"/>
    <lineage>
        <taxon>Bacteria</taxon>
        <taxon>Pseudomonadati</taxon>
        <taxon>Pseudomonadota</taxon>
        <taxon>Alphaproteobacteria</taxon>
        <taxon>Acetobacterales</taxon>
        <taxon>Roseomonadaceae</taxon>
        <taxon>Roseicella</taxon>
    </lineage>
</organism>
<dbReference type="EMBL" id="JAJAQI010000037">
    <property type="protein sequence ID" value="MCB4824131.1"/>
    <property type="molecule type" value="Genomic_DNA"/>
</dbReference>
<gene>
    <name evidence="13" type="ORF">LHA35_20585</name>
</gene>
<keyword evidence="6" id="KW-0378">Hydrolase</keyword>
<dbReference type="Proteomes" id="UP001139311">
    <property type="component" value="Unassembled WGS sequence"/>
</dbReference>
<dbReference type="Pfam" id="PF05951">
    <property type="entry name" value="Peptidase_M15_2"/>
    <property type="match status" value="1"/>
</dbReference>
<evidence type="ECO:0000256" key="12">
    <source>
        <dbReference type="SAM" id="SignalP"/>
    </source>
</evidence>
<sequence>MRRRTLFLAAPVALALGPRAALAVPRRQPPPAPRRLALRHAATGERFSGPWHDGRTPDPKAMADLSRVLADSRTGDVMPFDPLAIEVLWEVARRSGLAGELTILSGYRTPQTNLAVRGAGDSQHLRAGALDVLVASERLAGFAEQALKLGRGGVGIYAQRGFVHLDSGPLRQWGDVPGGVAVARAPADPLARMAEAWAQTRTR</sequence>
<name>A0A9X1IH75_9PROT</name>
<comment type="cofactor">
    <cofactor evidence="1">
        <name>Zn(2+)</name>
        <dbReference type="ChEBI" id="CHEBI:29105"/>
    </cofactor>
</comment>
<evidence type="ECO:0000256" key="9">
    <source>
        <dbReference type="ARBA" id="ARBA00023316"/>
    </source>
</evidence>
<feature type="signal peptide" evidence="12">
    <location>
        <begin position="1"/>
        <end position="23"/>
    </location>
</feature>